<dbReference type="Proteomes" id="UP000664859">
    <property type="component" value="Unassembled WGS sequence"/>
</dbReference>
<feature type="compositionally biased region" description="Low complexity" evidence="2">
    <location>
        <begin position="906"/>
        <end position="949"/>
    </location>
</feature>
<evidence type="ECO:0000259" key="3">
    <source>
        <dbReference type="SMART" id="SM00487"/>
    </source>
</evidence>
<name>A0A835Z158_9STRA</name>
<evidence type="ECO:0000313" key="5">
    <source>
        <dbReference type="Proteomes" id="UP000664859"/>
    </source>
</evidence>
<proteinExistence type="predicted"/>
<protein>
    <recommendedName>
        <fullName evidence="3">Helicase ATP-binding domain-containing protein</fullName>
    </recommendedName>
</protein>
<evidence type="ECO:0000256" key="1">
    <source>
        <dbReference type="ARBA" id="ARBA00022581"/>
    </source>
</evidence>
<accession>A0A835Z158</accession>
<feature type="compositionally biased region" description="Basic and acidic residues" evidence="2">
    <location>
        <begin position="421"/>
        <end position="430"/>
    </location>
</feature>
<dbReference type="InterPro" id="IPR027417">
    <property type="entry name" value="P-loop_NTPase"/>
</dbReference>
<feature type="region of interest" description="Disordered" evidence="2">
    <location>
        <begin position="409"/>
        <end position="443"/>
    </location>
</feature>
<gene>
    <name evidence="4" type="ORF">JKP88DRAFT_273118</name>
</gene>
<dbReference type="SUPFAM" id="SSF52540">
    <property type="entry name" value="P-loop containing nucleoside triphosphate hydrolases"/>
    <property type="match status" value="1"/>
</dbReference>
<dbReference type="EMBL" id="JAFCMP010000223">
    <property type="protein sequence ID" value="KAG5183140.1"/>
    <property type="molecule type" value="Genomic_DNA"/>
</dbReference>
<feature type="compositionally biased region" description="Low complexity" evidence="2">
    <location>
        <begin position="717"/>
        <end position="730"/>
    </location>
</feature>
<feature type="domain" description="Helicase ATP-binding" evidence="3">
    <location>
        <begin position="309"/>
        <end position="577"/>
    </location>
</feature>
<feature type="compositionally biased region" description="Polar residues" evidence="2">
    <location>
        <begin position="694"/>
        <end position="703"/>
    </location>
</feature>
<dbReference type="Gene3D" id="3.40.50.300">
    <property type="entry name" value="P-loop containing nucleotide triphosphate hydrolases"/>
    <property type="match status" value="1"/>
</dbReference>
<feature type="compositionally biased region" description="Basic residues" evidence="2">
    <location>
        <begin position="895"/>
        <end position="905"/>
    </location>
</feature>
<feature type="region of interest" description="Disordered" evidence="2">
    <location>
        <begin position="687"/>
        <end position="970"/>
    </location>
</feature>
<keyword evidence="1" id="KW-0945">Host-virus interaction</keyword>
<reference evidence="4" key="1">
    <citation type="submission" date="2021-02" db="EMBL/GenBank/DDBJ databases">
        <title>First Annotated Genome of the Yellow-green Alga Tribonema minus.</title>
        <authorList>
            <person name="Mahan K.M."/>
        </authorList>
    </citation>
    <scope>NUCLEOTIDE SEQUENCE</scope>
    <source>
        <strain evidence="4">UTEX B ZZ1240</strain>
    </source>
</reference>
<keyword evidence="5" id="KW-1185">Reference proteome</keyword>
<feature type="compositionally biased region" description="Basic and acidic residues" evidence="2">
    <location>
        <begin position="855"/>
        <end position="866"/>
    </location>
</feature>
<sequence>MPGAGIDTGAEKNFRSAVIQWDRTLQAAAEEVARVRERVQGTEWKAVLDRKTAAVERYRETVHSVLRERDRATAARLRPQFVREARTALTTDPLFGEAAKSLTSLRAKERELRAQLAKNRLEGVWADVRRLFGKPPSAPPPDLRGGLQKLLAEAATEIRARETRLRDMEQAEADKREAQWLLRGPAASDADAKAKALSAKYDQLARVLELLSSDAAEKDRLIREGAAASRQLSARFDEALRTQAAVAEALAEGAAAAAAAAPRVSLQGTPAFPTYITAILNKSFEMAAPPPGVNNCPSRDPSQRGGRAQRHTPAHYQRAIAAMADPDVFMNLLVYHDMGTGKTCSVCLALQKMARHFANRTSAGAAASAAASAVDRKDLPTALVLIQNAGNLGIYLREMAKCTDDEAMRGLETRPSPPSDEGGRNEDPCGPKRRPAARAAAGTVGSYPNTHVWHIVSSATQRPVLRVIVQKMTVRLPQSLRWDHDAELPKVGAIFVDEAHNLFDTSQLQARDENWSRHYIAQMLRRPDLKQVLLTGTPATDADRFDNLARLLDLLLAKGAAGNGAITGRPLSELSRRNDAAHSNPSTADRSDPALLKRWFTFGAAGAEWASSAKAQEFRKLCYGYVSHMTLEHDRSRYPAMAVVHERVPRKGGLYLELAGSTCVEVPSRSAQVAAGVIEVMVPSAPGNRRRDALTSSKPTRTGSGADWFAEEDASSDSDFAPESSSDAESGGSGSEADSDAPPSPPVSARRTSKRPAHPPVAARPEAPDAAATRPPAAKPDQDSSDDGPRLTGRRKKQFVLNDEDSDDPDPPAAAAKAPGQTRASRQPQRKPLAKPPALKRRNPSPKFARLGSSDSERSDDTHSESESESESDAAAPPPKRRKAAVVPTSNARVSRGRTVPRKAVAKPAAKAPPKASTKARPKAVAPARPKAVALARPKAVAKAVAPAREPARGAVPLRSAQQPSRSRVPANFKAAREPARAKQQPERLTVVAPSTGAPSGHRAAGTHFFRGAGDPVPPKWLAVSDMLRVNSYRTRKQGEEPDTKHFVFLPKHRLDHGTRRFGEWLSRNGPAGFKGMTMFKPASVPSNPAAIDAAVERLYLCGGIKPARRYAFLSVEAEFRFVLAVYNHRLNARGDFIRMAFACSSAAEGIDLFSTQYTHVLEPPLTASAWQQVSKRPVRFCAFADEPDVQKWAVTTIVYVTADSAREQRNMQTCFRAHRSPYQLASEALRQSAIDCPLFRKLTQVACAGPDGHLIGSARAGAIAKEAPELREYCVNPTGRRAPVLISATPGADGRTVVTEESCVASLRVPGGLLRYDLWDETLRLLLAAHAHRPRPLPEAMSRLVGSFSDDVISLGLFEDPAHRPRLTFSRNVPPETLAAWIESADSRVGDAVLWLLETKAASADPRELEAVRQRATATVAAVSRKRNQTRHMSVLLAELRKAQESTADAVGPHAMLRVSQKVQHLDDLRRQIRAMLEAPAKDL</sequence>
<organism evidence="4 5">
    <name type="scientific">Tribonema minus</name>
    <dbReference type="NCBI Taxonomy" id="303371"/>
    <lineage>
        <taxon>Eukaryota</taxon>
        <taxon>Sar</taxon>
        <taxon>Stramenopiles</taxon>
        <taxon>Ochrophyta</taxon>
        <taxon>PX clade</taxon>
        <taxon>Xanthophyceae</taxon>
        <taxon>Tribonematales</taxon>
        <taxon>Tribonemataceae</taxon>
        <taxon>Tribonema</taxon>
    </lineage>
</organism>
<dbReference type="PANTHER" id="PTHR13037">
    <property type="entry name" value="FORMIN"/>
    <property type="match status" value="1"/>
</dbReference>
<dbReference type="SMART" id="SM00487">
    <property type="entry name" value="DEXDc"/>
    <property type="match status" value="1"/>
</dbReference>
<evidence type="ECO:0000313" key="4">
    <source>
        <dbReference type="EMBL" id="KAG5183140.1"/>
    </source>
</evidence>
<evidence type="ECO:0000256" key="2">
    <source>
        <dbReference type="SAM" id="MobiDB-lite"/>
    </source>
</evidence>
<comment type="caution">
    <text evidence="4">The sequence shown here is derived from an EMBL/GenBank/DDBJ whole genome shotgun (WGS) entry which is preliminary data.</text>
</comment>
<feature type="compositionally biased region" description="Low complexity" evidence="2">
    <location>
        <begin position="760"/>
        <end position="776"/>
    </location>
</feature>
<feature type="compositionally biased region" description="Basic residues" evidence="2">
    <location>
        <begin position="828"/>
        <end position="844"/>
    </location>
</feature>
<dbReference type="PANTHER" id="PTHR13037:SF24">
    <property type="entry name" value="POLYCOMB PROTEIN PCL-RELATED"/>
    <property type="match status" value="1"/>
</dbReference>
<dbReference type="InterPro" id="IPR014001">
    <property type="entry name" value="Helicase_ATP-bd"/>
</dbReference>